<dbReference type="EMBL" id="LR865426">
    <property type="protein sequence ID" value="CAD2099374.1"/>
    <property type="molecule type" value="Genomic_DNA"/>
</dbReference>
<dbReference type="Proteomes" id="UP000515697">
    <property type="component" value="Chromosome PVSEL_05"/>
</dbReference>
<dbReference type="VEuPathDB" id="PlasmoDB:PVVCY_1304210"/>
<evidence type="ECO:0000256" key="2">
    <source>
        <dbReference type="SAM" id="Phobius"/>
    </source>
</evidence>
<name>A0A6V7SKU5_PLAVN</name>
<dbReference type="VEuPathDB" id="PlasmoDB:PVLDE_1304670"/>
<feature type="compositionally biased region" description="Basic and acidic residues" evidence="1">
    <location>
        <begin position="3831"/>
        <end position="3844"/>
    </location>
</feature>
<feature type="transmembrane region" description="Helical" evidence="2">
    <location>
        <begin position="4157"/>
        <end position="4173"/>
    </location>
</feature>
<proteinExistence type="predicted"/>
<feature type="transmembrane region" description="Helical" evidence="2">
    <location>
        <begin position="120"/>
        <end position="138"/>
    </location>
</feature>
<sequence>MSKVLLNILRQTKIFLNRIYISLIFLQSLIFYNIPIKSIDIKDINIEFDFIHKIINFFWKNKIPINNENTNKQKKNNNIHIKSINITLDFEDYETYNSYYNIYRKLISEEKKRWRIVYNFFYYIFVFLLKLIIKNYYINIEKIQVKIFYNYKHRHSKICDNIKDISKGKTKYYFIFRDISIFSNNNIEKKCEYNNSEKCSDTDKENILVQKNELIQINTRTNQNDDKASNCENLDSHKYLLFCKEFNIVKENNNGKRDREIKKNQFFIKNIFYYFQENKILIPLMYINLKECELKEILFLSHHTKIDYYLKDLINVAKKNNFTKNIDSHNGNYNEYKNKYDFFFHLTIYINKTFININLKDKIIKGVISSTLFNIKTNEHCDAYKRSANNILQNKFNTKYSSTNFELSFMSFVIYTEKNFISLNLKNKNKEKKYMNLCETLYNNNPHNDLLLNEEIDKCNSKYNINNSNLVYYKYRKFINMKKENEEKINIFKKNYNTCDIILSNIICIFEVVEYINVYNLIQKHFLQRTHLREVPKHNKFSIPISIIKYTPFVCVRNISFYINKNINKLDLIYNNAILKNREEELGCYNNTVINFREEIMKIEIKEICNIKDVKENYAPINIDENNEDTIEQDYNSDKDNNQRCIFYSEQNNYEQNAIASFDFLVKDIIVKSVYLENNILYEYNLNDKIDIVLKIKNKENEYGIATIYFNNSTWYLLPEHVNFFYYIYSIYCTNMKKYAYLLRNPMRKKVKRMAEIKDIFLFFVNVIANNCNINLFCISEDFKANTMSTNIEEKRAIPTCNNAINNKLITVENKMCLKKKLKPIKISFDLKYILKIESEKEEIRRFFFKYYNYFFLGNVNIRFNYYKNLLKNVLVFKNEKARKKKDKSFFYMNSQGKIENNYDLLIKIINKNIYVNIFNKAKILFINCIIYQIYVATRRIIYLQDTNNLKMKESIKKFKLIKKKRKNNIYNVLLKKLKYPINQIGCTEEIKNYSENNYTLGSGYNHKHIIYRNIKKYCNSYEICRNNFLNKITSKYNNYKSLKYLIQIKIKSKIHFISFFNDFYMTELRSFKNSSLQKNQYTIDLDTNVCIYYFDLLCKNNVRTNNFLKLYIDFYKLQLNKYTSFNKIYNVLNFMNSIKKRHEQSKEFPFFSTKQLCKIFSHRNLDHIINDEENKSYFTITSEIKNFDLFTKFYSYAKKDDKYNIFYKHRKNTNEFNTNTKIYGNKIYLLYKTNDFFTFLNKYILTDFLNLFSSKHSCEMKVVNLNKNNYSHAYNFNESEVKDIFSLRDSMMLKHHNLQPNVDDNNYVANYTGSIDKKQINNFKVYKIRQKNMKTQNGISLNKYKFTFNDVTLFVPSIHNNRNVIIIQNSVHIKNKFLLKKKENNNTIQLYDKIFVYFLNSIGFSNHRKNSILKNVNILLIYYRNVIYKTNMFAMFIYGTGNAYMSPENFTLVQNVVIENFLNNNVEYFDKRQYIKSLKYIGNGHKRNGLIDNEQNCKNVEKWKSEKKDQLKKSLKIVIHLIDMHIFLESDKLKSRISYIFIKYCLINILKYLNDKNKMITNIKSVVPLILNYTHKYPYDIIVYYKKIQNKKSYLKYLLNMKDIKYEQTANTFSSFIKAKINKYTNLLVTKKNKVIEIFYRRYKNDTIGCNVENHIYIKMKKIYITTDALQLFNFYNLYFVDDKNLFIYTLEKCLQKEYCSSSIKKKYKIKTQPTFRNAQDSSDDTFIGEENTDYFVKKKINILKKTEKIKRPNNYLIYMYENMVKLLTPNDFNSYDYLVHSNNIYKINLYIEHAHIFVNLLLYGHLLKYKNTNNSEQTAKIEKSNKFGITYKGCVNFLLLFNLRKSLFFEFLKKKKKHIIFNSYFFDKIVENNLTCSEKIFQLSHSSPKSNCLHSYFHPNNYISDELEETIFFKCKINKKNSLYLLNNSNFYCISKNINIDMCAKKEKVIYFNNNIKIVKYNNFYFNNIFLNDIADKNVGSSQVSGNDLYNIKISMGISQKKQTNIDCLKSVFKNYNSLFPIDNSNYIIEKMIKMENKNEDTTFYELNYVDLNKHNNDNLIYNEIKNEKMFSSPKYINVNIKNAKIKIRLKDMIGILKKVYELNYCMNYYEEINLILYKQCEKSIIQNSCYPYKLQKRKKEKTYLTMLFNIAINNLSIELFETVNYYRYREFKKIKIVQINIKGNYNYISSYNKDEIIIKRHDLNCIYDLNFFKNNIFENFAKNMQIHFVWVKSKNENNFFSIFKNKPIDIFLSKNIFRKILDLYEGAINSWSNHFELLNQIKKGHSDKIAENLSHKKSILNLYSDKSVIINKIQEKAFSYQNKDILKNKEKKNKTEILHLKGGEHIIFSPDCKKYTKNSNILLYNDCGFYNLISNVCIYNNTNLDIIFLHRSYKYYKYFLYAKKKTYISPFDLENDSFFLFICYKKKLYMAQSFSKELLQNKETNECSFYSNISKIKKECMFGVDPNGNVRNSSAPRIFKKVLHFKNVESLQFDNTSIYKQSEKKEDKKELPIRKLYNNIQRKYIKIISNNHGENDNIKIDANNENFVLNIILIENYKNVYIYIDKMISLKNMLPLQICYTVEGTKYVINKYKTKEIYFKNIDLNGDSNILVGNKLKVVNSMKKDKSVSKNVGEADKNFPNSVAHYVNVIKKNNCIILTCQTLIYMYSFYEHNIEINKKKIYFLNSKTNNAKNMAIPNMFNIKNMKCFIGVFNEPFDNVVLEKHLINNITPGKSNEIYLTHTNENNKYLFFYKIDLLNVLNNNNKQNIGNTYYHNVLSIYPKYIIQNETKIDICMFSIFNEYEIYKIERSSTKVINTIMDSGNKNHLLFFFKIKNRNEKSNNYLDACGPINIAKEGSYIFSLKKNKSILASSTSQNKQIKSNHHFLNLKFRVHKGEKCKYFKGPFSNSIFIKISKHKSNKKKLEKYITYINNNSNITDKIYGKNNIMNIYKYIEKNDEIKKIYIYNNTDSGVIVDIMHYIELAYIIKNEMKTDKGSIKLSEIESANFSGLNNSYDKDSNEQYHSLMYSNIEKENDSENEDEKSNGIDNNIFDKITKDDINHILNNKHLIHEYLKKNKENFRYLKKNSILFFPLRKNKNIKNFFLLLYPFKQTNNIHICRISLEKKINIVKFVENNKSIFFEFCIMQKKNKILIKFSQYLDNVIQIKGKVNLNLLSMQKMDNKQSTPQDNQIKTKKIHTKKVAKHHNVDISTRSNHVEKVQDTFFNYILNRKKYITLFMKRFNKSITPSLERIDKLDISQNDSLLCRLKRRVSVKNTNLSKMQKDKKGIIRYPMNCAIFTKYDKNFLNVNEKRMVSRFIHHISKDVIFSEHLKKKKIIFSSQNEKKIKNSNCHIIINNDININIFSSVLIKNVDISKQYYSDKRIMPSVYASLMEYTNVDKENENNDMPYEERFSKYLFKKKKNAHIYTISLTNLYFYLKKNKINSSTTQNRFYLNLDNLSIVDFSTNVVKNILFKSCKNSLVDEKVDNNLKQNNENKFITFDLIYKSNFNSLHIQKFELLFLCPLRIYLSLVSVENFNYCCKKFLKKKKKTRNGKGRNELLLLFNQINGSPNRERQIDKILKLQSKYARQAFKVNTFYETLCNVNNKGKERKIKIYNLKISNIYIVFSFSNKNTYSIERYKNEDELFKMKNKDIDDDSNNFIFNFKLAFLNQIKNANFEINSLDLKKIKEKNILEFVNYILDFYIKELYKNLFFYMTKMNIINKYIYNYSNFFNQFMDKKKMFNLVDISSGLKYITNEIHEKGNVYLENINIFTSPLGLQDGLKENYQPKQIRKKNDTLSIINADENSLEKNYGRISTPLKGKRSKRTQSEQTKRSKHEQDENNNIYNIRDRQLFTNFEDMTVLSDSNYCICRKKKLKINTINNKLFYFNDDKKVFIFDDSQTNYNNIDTNKSNEKFKEIYQANQNNIICNSKEAILRTPKKEVSSNFNIFNSAIKNIGKDIMSSINYYLYDNDENDLKKKKKIILDYFYEKVQNSPQDTKQEPPDEIQRKTNEIGLREFTTFTTIYKKGQIKYDSGPFRICNPLDTPLVKGVVIENYLKDKDENLLLIFCDEYIINLNNENRIIIKKKNIIKIEIVCKYFNLIFERDKSLMHNIKNIIKKNNHNFLGYYFDVLFKKKIKNEKKLINKIKKNKIRIIYFLYYIFYFIYNYDQRLKKLTKSYMPNQENIKPTIIIFENTKKVFFSLSSIIYLNIFYFNVRDFLFSFVKQSS</sequence>
<feature type="transmembrane region" description="Helical" evidence="2">
    <location>
        <begin position="4204"/>
        <end position="4221"/>
    </location>
</feature>
<feature type="region of interest" description="Disordered" evidence="1">
    <location>
        <begin position="3816"/>
        <end position="3846"/>
    </location>
</feature>
<dbReference type="VEuPathDB" id="PlasmoDB:PVSEL_0502890"/>
<accession>A0A6V7SKU5</accession>
<evidence type="ECO:0000256" key="1">
    <source>
        <dbReference type="SAM" id="MobiDB-lite"/>
    </source>
</evidence>
<evidence type="ECO:0000313" key="4">
    <source>
        <dbReference type="Proteomes" id="UP000515697"/>
    </source>
</evidence>
<reference evidence="3 4" key="1">
    <citation type="submission" date="2020-08" db="EMBL/GenBank/DDBJ databases">
        <authorList>
            <person name="Ramaprasad A."/>
        </authorList>
    </citation>
    <scope>NUCLEOTIDE SEQUENCE [LARGE SCALE GENOMIC DNA]</scope>
</reference>
<feature type="transmembrane region" description="Helical" evidence="2">
    <location>
        <begin position="15"/>
        <end position="34"/>
    </location>
</feature>
<dbReference type="VEuPathDB" id="PlasmoDB:PVPCR_0502890"/>
<dbReference type="VEuPathDB" id="PlasmoDB:PVBDA_1304430"/>
<protein>
    <submittedName>
        <fullName evidence="3">Uncharacterized protein</fullName>
    </submittedName>
</protein>
<keyword evidence="2" id="KW-1133">Transmembrane helix</keyword>
<keyword evidence="2" id="KW-0812">Transmembrane</keyword>
<gene>
    <name evidence="3" type="ORF">PVSEL_0502890</name>
</gene>
<keyword evidence="2" id="KW-0472">Membrane</keyword>
<evidence type="ECO:0000313" key="3">
    <source>
        <dbReference type="EMBL" id="CAD2099374.1"/>
    </source>
</evidence>
<organism evidence="3 4">
    <name type="scientific">Plasmodium vinckei</name>
    <dbReference type="NCBI Taxonomy" id="5860"/>
    <lineage>
        <taxon>Eukaryota</taxon>
        <taxon>Sar</taxon>
        <taxon>Alveolata</taxon>
        <taxon>Apicomplexa</taxon>
        <taxon>Aconoidasida</taxon>
        <taxon>Haemosporida</taxon>
        <taxon>Plasmodiidae</taxon>
        <taxon>Plasmodium</taxon>
        <taxon>Plasmodium (Vinckeia)</taxon>
    </lineage>
</organism>